<feature type="signal peptide" evidence="1">
    <location>
        <begin position="1"/>
        <end position="26"/>
    </location>
</feature>
<evidence type="ECO:0000313" key="3">
    <source>
        <dbReference type="EMBL" id="REG27111.1"/>
    </source>
</evidence>
<proteinExistence type="predicted"/>
<sequence length="165" mass="18052">MSRSTVSLKLMKLMFPLMLGLPAVSAASPILYDDSHPWVSYSGTWTANSGVTGAIYGTQHLTDVAGSSAFIGCQTTPYQSAYFTYYFTTAYNRGKARIQVMEDSAFLPIYDQVIDLYAPGVNRQQSVTVHIPYGGNSYTVWISAEGTKNPASINTFIDIDAVQCF</sequence>
<accession>A0AAC8TIZ9</accession>
<evidence type="ECO:0000313" key="5">
    <source>
        <dbReference type="Proteomes" id="UP000256345"/>
    </source>
</evidence>
<dbReference type="RefSeq" id="WP_047859498.1">
    <property type="nucleotide sequence ID" value="NZ_CP011509.1"/>
</dbReference>
<reference evidence="3 5" key="2">
    <citation type="submission" date="2018-08" db="EMBL/GenBank/DDBJ databases">
        <title>Genomic Encyclopedia of Archaeal and Bacterial Type Strains, Phase II (KMG-II): from individual species to whole genera.</title>
        <authorList>
            <person name="Goeker M."/>
        </authorList>
    </citation>
    <scope>NUCLEOTIDE SEQUENCE [LARGE SCALE GENOMIC DNA]</scope>
    <source>
        <strain evidence="3 5">DSM 2261</strain>
    </source>
</reference>
<evidence type="ECO:0000256" key="1">
    <source>
        <dbReference type="SAM" id="SignalP"/>
    </source>
</evidence>
<organism evidence="2 4">
    <name type="scientific">Archangium gephyra</name>
    <dbReference type="NCBI Taxonomy" id="48"/>
    <lineage>
        <taxon>Bacteria</taxon>
        <taxon>Pseudomonadati</taxon>
        <taxon>Myxococcota</taxon>
        <taxon>Myxococcia</taxon>
        <taxon>Myxococcales</taxon>
        <taxon>Cystobacterineae</taxon>
        <taxon>Archangiaceae</taxon>
        <taxon>Archangium</taxon>
    </lineage>
</organism>
<keyword evidence="1" id="KW-0732">Signal</keyword>
<keyword evidence="5" id="KW-1185">Reference proteome</keyword>
<dbReference type="EMBL" id="QUMU01000010">
    <property type="protein sequence ID" value="REG27111.1"/>
    <property type="molecule type" value="Genomic_DNA"/>
</dbReference>
<dbReference type="Proteomes" id="UP000256345">
    <property type="component" value="Unassembled WGS sequence"/>
</dbReference>
<reference evidence="2 4" key="1">
    <citation type="submission" date="2015-05" db="EMBL/GenBank/DDBJ databases">
        <title>Genome assembly of Archangium gephyra DSM 2261.</title>
        <authorList>
            <person name="Sharma G."/>
            <person name="Subramanian S."/>
        </authorList>
    </citation>
    <scope>NUCLEOTIDE SEQUENCE [LARGE SCALE GENOMIC DNA]</scope>
    <source>
        <strain evidence="2 4">DSM 2261</strain>
    </source>
</reference>
<dbReference type="KEGG" id="age:AA314_07762"/>
<gene>
    <name evidence="2" type="ORF">AA314_07762</name>
    <name evidence="3" type="ORF">ATI61_110118</name>
</gene>
<dbReference type="Proteomes" id="UP000035579">
    <property type="component" value="Chromosome"/>
</dbReference>
<feature type="chain" id="PRO_5041900513" evidence="1">
    <location>
        <begin position="27"/>
        <end position="165"/>
    </location>
</feature>
<dbReference type="AlphaFoldDB" id="A0AAC8TIZ9"/>
<evidence type="ECO:0000313" key="2">
    <source>
        <dbReference type="EMBL" id="AKJ06136.1"/>
    </source>
</evidence>
<protein>
    <submittedName>
        <fullName evidence="2">Uncharacterized protein</fullName>
    </submittedName>
</protein>
<dbReference type="EMBL" id="CP011509">
    <property type="protein sequence ID" value="AKJ06136.1"/>
    <property type="molecule type" value="Genomic_DNA"/>
</dbReference>
<evidence type="ECO:0000313" key="4">
    <source>
        <dbReference type="Proteomes" id="UP000035579"/>
    </source>
</evidence>
<name>A0AAC8TIZ9_9BACT</name>